<keyword evidence="5 7" id="KW-1133">Transmembrane helix</keyword>
<feature type="transmembrane region" description="Helical" evidence="7">
    <location>
        <begin position="366"/>
        <end position="387"/>
    </location>
</feature>
<dbReference type="InterPro" id="IPR036259">
    <property type="entry name" value="MFS_trans_sf"/>
</dbReference>
<comment type="subcellular location">
    <subcellularLocation>
        <location evidence="1">Membrane</location>
        <topology evidence="1">Multi-pass membrane protein</topology>
    </subcellularLocation>
</comment>
<feature type="transmembrane region" description="Helical" evidence="7">
    <location>
        <begin position="51"/>
        <end position="72"/>
    </location>
</feature>
<evidence type="ECO:0000256" key="4">
    <source>
        <dbReference type="ARBA" id="ARBA00022692"/>
    </source>
</evidence>
<evidence type="ECO:0000256" key="1">
    <source>
        <dbReference type="ARBA" id="ARBA00004141"/>
    </source>
</evidence>
<dbReference type="Proteomes" id="UP000481153">
    <property type="component" value="Unassembled WGS sequence"/>
</dbReference>
<feature type="transmembrane region" description="Helical" evidence="7">
    <location>
        <begin position="252"/>
        <end position="274"/>
    </location>
</feature>
<comment type="similarity">
    <text evidence="2">Belongs to the major facilitator superfamily. Folate-biopterin transporter (TC 2.A.71) family.</text>
</comment>
<feature type="transmembrane region" description="Helical" evidence="7">
    <location>
        <begin position="78"/>
        <end position="99"/>
    </location>
</feature>
<reference evidence="8 9" key="1">
    <citation type="submission" date="2019-07" db="EMBL/GenBank/DDBJ databases">
        <title>Genomics analysis of Aphanomyces spp. identifies a new class of oomycete effector associated with host adaptation.</title>
        <authorList>
            <person name="Gaulin E."/>
        </authorList>
    </citation>
    <scope>NUCLEOTIDE SEQUENCE [LARGE SCALE GENOMIC DNA]</scope>
    <source>
        <strain evidence="8 9">ATCC 201684</strain>
    </source>
</reference>
<evidence type="ECO:0000256" key="7">
    <source>
        <dbReference type="SAM" id="Phobius"/>
    </source>
</evidence>
<dbReference type="PANTHER" id="PTHR31585">
    <property type="entry name" value="FOLATE-BIOPTERIN TRANSPORTER 1, CHLOROPLASTIC"/>
    <property type="match status" value="1"/>
</dbReference>
<dbReference type="VEuPathDB" id="FungiDB:AeMF1_011504"/>
<evidence type="ECO:0000256" key="6">
    <source>
        <dbReference type="ARBA" id="ARBA00023136"/>
    </source>
</evidence>
<feature type="transmembrane region" description="Helical" evidence="7">
    <location>
        <begin position="120"/>
        <end position="138"/>
    </location>
</feature>
<feature type="transmembrane region" description="Helical" evidence="7">
    <location>
        <begin position="477"/>
        <end position="496"/>
    </location>
</feature>
<dbReference type="AlphaFoldDB" id="A0A6G0XNP6"/>
<feature type="transmembrane region" description="Helical" evidence="7">
    <location>
        <begin position="300"/>
        <end position="324"/>
    </location>
</feature>
<keyword evidence="9" id="KW-1185">Reference proteome</keyword>
<evidence type="ECO:0000256" key="5">
    <source>
        <dbReference type="ARBA" id="ARBA00022989"/>
    </source>
</evidence>
<dbReference type="PANTHER" id="PTHR31585:SF5">
    <property type="entry name" value="RNA-BINDING S4 DOMAIN-CONTAINING PROTEIN"/>
    <property type="match status" value="1"/>
</dbReference>
<dbReference type="GO" id="GO:0016020">
    <property type="term" value="C:membrane"/>
    <property type="evidence" value="ECO:0007669"/>
    <property type="project" value="UniProtKB-SubCell"/>
</dbReference>
<dbReference type="InterPro" id="IPR039309">
    <property type="entry name" value="BT1"/>
</dbReference>
<protein>
    <recommendedName>
        <fullName evidence="10">Transmembrane protein</fullName>
    </recommendedName>
</protein>
<evidence type="ECO:0000313" key="9">
    <source>
        <dbReference type="Proteomes" id="UP000481153"/>
    </source>
</evidence>
<dbReference type="Pfam" id="PF03092">
    <property type="entry name" value="BT1"/>
    <property type="match status" value="1"/>
</dbReference>
<accession>A0A6G0XNP6</accession>
<dbReference type="Gene3D" id="1.20.1250.20">
    <property type="entry name" value="MFS general substrate transporter like domains"/>
    <property type="match status" value="1"/>
</dbReference>
<sequence length="571" mass="63479">MTITGDHPISFESATPIPDYAAVKSPVDPEFVDGALRPANGPISIYHISNLGMAAHLAGVGVVFGTITGVIYSVLNNYLHMSTTLVATATALVTFPRALRIFTGMLTDRVPLFGYRRRPYMVIGWLLSFVSCLLMAALPLGEPYYRDHAISKIQVDQLTPEQKLLINLDAPNHGIRLIILMMIANVGIVMAYSGFNGILVDVSQREPEHLRGTAMGDCTIVHYVFGVISSFMTGIGLNSVDYGGSFSWTLGFNAVMWICAAASLLTIPFSIWCIQEPKVTSVPEKSVFVFLYELLEKRHIYRFVAFNFFYNVFSTVSVTASSAIQSDWAGVEPLNSGIANMATALLTVVGSWYAKKHGLGWNWRYVVMACQVGVVVIDVWPTFLTIWDVFRNQWMWLGVPLLEKAPTAMIGFITGLFVFELMECQGYEETLMGLGVTTNQVGQPFATVLTKTIDGYFDVERTFIKQDTHRVRAQVTYTYVVMYAINLVSLAFIVFLPRQKAELREMERSGRKNRVLGTLTLTYLCFSLAWTLMTNILSLSPSTKCLRIAGGSGCSIQRNFHIFEMPSCEIV</sequence>
<keyword evidence="3" id="KW-0813">Transport</keyword>
<gene>
    <name evidence="8" type="ORF">Ae201684_002959</name>
</gene>
<evidence type="ECO:0000313" key="8">
    <source>
        <dbReference type="EMBL" id="KAF0742023.1"/>
    </source>
</evidence>
<keyword evidence="4 7" id="KW-0812">Transmembrane</keyword>
<evidence type="ECO:0008006" key="10">
    <source>
        <dbReference type="Google" id="ProtNLM"/>
    </source>
</evidence>
<organism evidence="8 9">
    <name type="scientific">Aphanomyces euteiches</name>
    <dbReference type="NCBI Taxonomy" id="100861"/>
    <lineage>
        <taxon>Eukaryota</taxon>
        <taxon>Sar</taxon>
        <taxon>Stramenopiles</taxon>
        <taxon>Oomycota</taxon>
        <taxon>Saprolegniomycetes</taxon>
        <taxon>Saprolegniales</taxon>
        <taxon>Verrucalvaceae</taxon>
        <taxon>Aphanomyces</taxon>
    </lineage>
</organism>
<feature type="transmembrane region" description="Helical" evidence="7">
    <location>
        <begin position="220"/>
        <end position="240"/>
    </location>
</feature>
<name>A0A6G0XNP6_9STRA</name>
<feature type="transmembrane region" description="Helical" evidence="7">
    <location>
        <begin position="336"/>
        <end position="354"/>
    </location>
</feature>
<dbReference type="SUPFAM" id="SSF103473">
    <property type="entry name" value="MFS general substrate transporter"/>
    <property type="match status" value="1"/>
</dbReference>
<comment type="caution">
    <text evidence="8">The sequence shown here is derived from an EMBL/GenBank/DDBJ whole genome shotgun (WGS) entry which is preliminary data.</text>
</comment>
<evidence type="ECO:0000256" key="2">
    <source>
        <dbReference type="ARBA" id="ARBA00007015"/>
    </source>
</evidence>
<evidence type="ECO:0000256" key="3">
    <source>
        <dbReference type="ARBA" id="ARBA00022448"/>
    </source>
</evidence>
<feature type="transmembrane region" description="Helical" evidence="7">
    <location>
        <begin position="177"/>
        <end position="199"/>
    </location>
</feature>
<dbReference type="EMBL" id="VJMJ01000032">
    <property type="protein sequence ID" value="KAF0742023.1"/>
    <property type="molecule type" value="Genomic_DNA"/>
</dbReference>
<proteinExistence type="inferred from homology"/>
<keyword evidence="6 7" id="KW-0472">Membrane</keyword>
<feature type="transmembrane region" description="Helical" evidence="7">
    <location>
        <begin position="516"/>
        <end position="537"/>
    </location>
</feature>